<comment type="caution">
    <text evidence="1">The sequence shown here is derived from an EMBL/GenBank/DDBJ whole genome shotgun (WGS) entry which is preliminary data.</text>
</comment>
<organism evidence="1 2">
    <name type="scientific">Dermacentor silvarum</name>
    <name type="common">Tick</name>
    <dbReference type="NCBI Taxonomy" id="543639"/>
    <lineage>
        <taxon>Eukaryota</taxon>
        <taxon>Metazoa</taxon>
        <taxon>Ecdysozoa</taxon>
        <taxon>Arthropoda</taxon>
        <taxon>Chelicerata</taxon>
        <taxon>Arachnida</taxon>
        <taxon>Acari</taxon>
        <taxon>Parasitiformes</taxon>
        <taxon>Ixodida</taxon>
        <taxon>Ixodoidea</taxon>
        <taxon>Ixodidae</taxon>
        <taxon>Rhipicephalinae</taxon>
        <taxon>Dermacentor</taxon>
    </lineage>
</organism>
<name>A0ACB8DGR2_DERSI</name>
<keyword evidence="2" id="KW-1185">Reference proteome</keyword>
<dbReference type="Proteomes" id="UP000821865">
    <property type="component" value="Chromosome 2"/>
</dbReference>
<evidence type="ECO:0000313" key="1">
    <source>
        <dbReference type="EMBL" id="KAH7967066.1"/>
    </source>
</evidence>
<proteinExistence type="predicted"/>
<evidence type="ECO:0000313" key="2">
    <source>
        <dbReference type="Proteomes" id="UP000821865"/>
    </source>
</evidence>
<accession>A0ACB8DGR2</accession>
<dbReference type="EMBL" id="CM023471">
    <property type="protein sequence ID" value="KAH7967066.1"/>
    <property type="molecule type" value="Genomic_DNA"/>
</dbReference>
<reference evidence="1" key="1">
    <citation type="submission" date="2020-05" db="EMBL/GenBank/DDBJ databases">
        <title>Large-scale comparative analyses of tick genomes elucidate their genetic diversity and vector capacities.</title>
        <authorList>
            <person name="Jia N."/>
            <person name="Wang J."/>
            <person name="Shi W."/>
            <person name="Du L."/>
            <person name="Sun Y."/>
            <person name="Zhan W."/>
            <person name="Jiang J."/>
            <person name="Wang Q."/>
            <person name="Zhang B."/>
            <person name="Ji P."/>
            <person name="Sakyi L.B."/>
            <person name="Cui X."/>
            <person name="Yuan T."/>
            <person name="Jiang B."/>
            <person name="Yang W."/>
            <person name="Lam T.T.-Y."/>
            <person name="Chang Q."/>
            <person name="Ding S."/>
            <person name="Wang X."/>
            <person name="Zhu J."/>
            <person name="Ruan X."/>
            <person name="Zhao L."/>
            <person name="Wei J."/>
            <person name="Que T."/>
            <person name="Du C."/>
            <person name="Cheng J."/>
            <person name="Dai P."/>
            <person name="Han X."/>
            <person name="Huang E."/>
            <person name="Gao Y."/>
            <person name="Liu J."/>
            <person name="Shao H."/>
            <person name="Ye R."/>
            <person name="Li L."/>
            <person name="Wei W."/>
            <person name="Wang X."/>
            <person name="Wang C."/>
            <person name="Yang T."/>
            <person name="Huo Q."/>
            <person name="Li W."/>
            <person name="Guo W."/>
            <person name="Chen H."/>
            <person name="Zhou L."/>
            <person name="Ni X."/>
            <person name="Tian J."/>
            <person name="Zhou Y."/>
            <person name="Sheng Y."/>
            <person name="Liu T."/>
            <person name="Pan Y."/>
            <person name="Xia L."/>
            <person name="Li J."/>
            <person name="Zhao F."/>
            <person name="Cao W."/>
        </authorList>
    </citation>
    <scope>NUCLEOTIDE SEQUENCE</scope>
    <source>
        <strain evidence="1">Dsil-2018</strain>
    </source>
</reference>
<gene>
    <name evidence="1" type="ORF">HPB49_022147</name>
</gene>
<sequence>MRQNRPGRGVVSAVSVVGKQTAQFGQPSVVLRAPQVRERDMPANCVAFGCTSYYYGRGNTNFFRFPSAKVNAGRRSLWTAAVKRLNPDGTAWQPTVHSRICGAHFVTGRPSKFATHPDYVPTIFTYRKAGSDADVRRHNRASQRRESKRAATIASLNSQVDPTALPGNGQPAAVIQEAELPIDPSGSTAAPTEDMPEQEPLGNDDRAHDLAEFSPTPDGCFHLCKRVKVTADQATKILKNKKATIVIRDTAQAIWGLEALALRTLAYWSRTNDQDITVAAHGMLRVLSKKIQDKKETQARQGVVFEESSLCWQ</sequence>
<protein>
    <submittedName>
        <fullName evidence="1">Uncharacterized protein</fullName>
    </submittedName>
</protein>